<dbReference type="AlphaFoldDB" id="A0A2V3W645"/>
<gene>
    <name evidence="1" type="ORF">DFR56_103169</name>
</gene>
<reference evidence="1 2" key="1">
    <citation type="submission" date="2018-05" db="EMBL/GenBank/DDBJ databases">
        <title>Genomic Encyclopedia of Type Strains, Phase IV (KMG-IV): sequencing the most valuable type-strain genomes for metagenomic binning, comparative biology and taxonomic classification.</title>
        <authorList>
            <person name="Goeker M."/>
        </authorList>
    </citation>
    <scope>NUCLEOTIDE SEQUENCE [LARGE SCALE GENOMIC DNA]</scope>
    <source>
        <strain evidence="1 2">DSM 28556</strain>
    </source>
</reference>
<evidence type="ECO:0000313" key="1">
    <source>
        <dbReference type="EMBL" id="PXW88664.1"/>
    </source>
</evidence>
<accession>A0A2V3W645</accession>
<proteinExistence type="predicted"/>
<name>A0A2V3W645_9BACI</name>
<comment type="caution">
    <text evidence="1">The sequence shown here is derived from an EMBL/GenBank/DDBJ whole genome shotgun (WGS) entry which is preliminary data.</text>
</comment>
<dbReference type="InterPro" id="IPR025619">
    <property type="entry name" value="YlzJ"/>
</dbReference>
<organism evidence="1 2">
    <name type="scientific">Pseudogracilibacillus auburnensis</name>
    <dbReference type="NCBI Taxonomy" id="1494959"/>
    <lineage>
        <taxon>Bacteria</taxon>
        <taxon>Bacillati</taxon>
        <taxon>Bacillota</taxon>
        <taxon>Bacilli</taxon>
        <taxon>Bacillales</taxon>
        <taxon>Bacillaceae</taxon>
        <taxon>Pseudogracilibacillus</taxon>
    </lineage>
</organism>
<dbReference type="Pfam" id="PF14035">
    <property type="entry name" value="YlzJ"/>
    <property type="match status" value="1"/>
</dbReference>
<keyword evidence="2" id="KW-1185">Reference proteome</keyword>
<protein>
    <submittedName>
        <fullName evidence="1">YlzJ-like protein</fullName>
    </submittedName>
</protein>
<sequence length="73" mass="8621">MVLYTPLSYHEVFPEQMEGYKYVTYQGRTLYVKETEHGELQLVQLMSTDPQDYLNTSLTPGTILENEFVQQRK</sequence>
<evidence type="ECO:0000313" key="2">
    <source>
        <dbReference type="Proteomes" id="UP000247978"/>
    </source>
</evidence>
<dbReference type="RefSeq" id="WP_110394499.1">
    <property type="nucleotide sequence ID" value="NZ_JADIJL010000009.1"/>
</dbReference>
<dbReference type="EMBL" id="QJJQ01000003">
    <property type="protein sequence ID" value="PXW88664.1"/>
    <property type="molecule type" value="Genomic_DNA"/>
</dbReference>
<dbReference type="Proteomes" id="UP000247978">
    <property type="component" value="Unassembled WGS sequence"/>
</dbReference>
<dbReference type="OrthoDB" id="1683573at2"/>